<dbReference type="PROSITE" id="PS50181">
    <property type="entry name" value="FBOX"/>
    <property type="match status" value="1"/>
</dbReference>
<dbReference type="Pfam" id="PF00646">
    <property type="entry name" value="F-box"/>
    <property type="match status" value="1"/>
</dbReference>
<name>A8NV74_COPC7</name>
<comment type="caution">
    <text evidence="2">The sequence shown here is derived from an EMBL/GenBank/DDBJ whole genome shotgun (WGS) entry which is preliminary data.</text>
</comment>
<dbReference type="InParanoid" id="A8NV74"/>
<dbReference type="VEuPathDB" id="FungiDB:CC1G_06203"/>
<accession>A8NV74</accession>
<dbReference type="RefSeq" id="XP_001836616.1">
    <property type="nucleotide sequence ID" value="XM_001836564.1"/>
</dbReference>
<dbReference type="AlphaFoldDB" id="A8NV74"/>
<evidence type="ECO:0000313" key="3">
    <source>
        <dbReference type="Proteomes" id="UP000001861"/>
    </source>
</evidence>
<gene>
    <name evidence="2" type="ORF">CC1G_06203</name>
</gene>
<evidence type="ECO:0000259" key="1">
    <source>
        <dbReference type="PROSITE" id="PS50181"/>
    </source>
</evidence>
<dbReference type="SUPFAM" id="SSF81383">
    <property type="entry name" value="F-box domain"/>
    <property type="match status" value="1"/>
</dbReference>
<dbReference type="Gene3D" id="3.80.10.10">
    <property type="entry name" value="Ribonuclease Inhibitor"/>
    <property type="match status" value="1"/>
</dbReference>
<dbReference type="EMBL" id="AACS02000004">
    <property type="protein sequence ID" value="EAU85187.1"/>
    <property type="molecule type" value="Genomic_DNA"/>
</dbReference>
<evidence type="ECO:0000313" key="2">
    <source>
        <dbReference type="EMBL" id="EAU85187.1"/>
    </source>
</evidence>
<dbReference type="InterPro" id="IPR032675">
    <property type="entry name" value="LRR_dom_sf"/>
</dbReference>
<proteinExistence type="predicted"/>
<dbReference type="KEGG" id="cci:CC1G_06203"/>
<organism evidence="2 3">
    <name type="scientific">Coprinopsis cinerea (strain Okayama-7 / 130 / ATCC MYA-4618 / FGSC 9003)</name>
    <name type="common">Inky cap fungus</name>
    <name type="synonym">Hormographiella aspergillata</name>
    <dbReference type="NCBI Taxonomy" id="240176"/>
    <lineage>
        <taxon>Eukaryota</taxon>
        <taxon>Fungi</taxon>
        <taxon>Dikarya</taxon>
        <taxon>Basidiomycota</taxon>
        <taxon>Agaricomycotina</taxon>
        <taxon>Agaricomycetes</taxon>
        <taxon>Agaricomycetidae</taxon>
        <taxon>Agaricales</taxon>
        <taxon>Agaricineae</taxon>
        <taxon>Psathyrellaceae</taxon>
        <taxon>Coprinopsis</taxon>
    </lineage>
</organism>
<dbReference type="InterPro" id="IPR001810">
    <property type="entry name" value="F-box_dom"/>
</dbReference>
<dbReference type="OrthoDB" id="3039255at2759"/>
<reference evidence="2 3" key="1">
    <citation type="journal article" date="2010" name="Proc. Natl. Acad. Sci. U.S.A.">
        <title>Insights into evolution of multicellular fungi from the assembled chromosomes of the mushroom Coprinopsis cinerea (Coprinus cinereus).</title>
        <authorList>
            <person name="Stajich J.E."/>
            <person name="Wilke S.K."/>
            <person name="Ahren D."/>
            <person name="Au C.H."/>
            <person name="Birren B.W."/>
            <person name="Borodovsky M."/>
            <person name="Burns C."/>
            <person name="Canback B."/>
            <person name="Casselton L.A."/>
            <person name="Cheng C.K."/>
            <person name="Deng J."/>
            <person name="Dietrich F.S."/>
            <person name="Fargo D.C."/>
            <person name="Farman M.L."/>
            <person name="Gathman A.C."/>
            <person name="Goldberg J."/>
            <person name="Guigo R."/>
            <person name="Hoegger P.J."/>
            <person name="Hooker J.B."/>
            <person name="Huggins A."/>
            <person name="James T.Y."/>
            <person name="Kamada T."/>
            <person name="Kilaru S."/>
            <person name="Kodira C."/>
            <person name="Kues U."/>
            <person name="Kupfer D."/>
            <person name="Kwan H.S."/>
            <person name="Lomsadze A."/>
            <person name="Li W."/>
            <person name="Lilly W.W."/>
            <person name="Ma L.J."/>
            <person name="Mackey A.J."/>
            <person name="Manning G."/>
            <person name="Martin F."/>
            <person name="Muraguchi H."/>
            <person name="Natvig D.O."/>
            <person name="Palmerini H."/>
            <person name="Ramesh M.A."/>
            <person name="Rehmeyer C.J."/>
            <person name="Roe B.A."/>
            <person name="Shenoy N."/>
            <person name="Stanke M."/>
            <person name="Ter-Hovhannisyan V."/>
            <person name="Tunlid A."/>
            <person name="Velagapudi R."/>
            <person name="Vision T.J."/>
            <person name="Zeng Q."/>
            <person name="Zolan M.E."/>
            <person name="Pukkila P.J."/>
        </authorList>
    </citation>
    <scope>NUCLEOTIDE SEQUENCE [LARGE SCALE GENOMIC DNA]</scope>
    <source>
        <strain evidence="3">Okayama-7 / 130 / ATCC MYA-4618 / FGSC 9003</strain>
    </source>
</reference>
<protein>
    <recommendedName>
        <fullName evidence="1">F-box domain-containing protein</fullName>
    </recommendedName>
</protein>
<dbReference type="SUPFAM" id="SSF52047">
    <property type="entry name" value="RNI-like"/>
    <property type="match status" value="1"/>
</dbReference>
<dbReference type="InterPro" id="IPR036047">
    <property type="entry name" value="F-box-like_dom_sf"/>
</dbReference>
<sequence length="490" mass="55794">MPDLPYELWLHVLRYVPKDRHFNLRRVNRTIYNIILDERYREGRIHYLAERKTQKLLKALQFSHQIVVDRVRSLYLRPHSLPIDDPQAHLLLQSLKEFTNLTSLDLYCCHSDEYTKFIEKSIYIVPALKVYSSRLQSLQLQIPLEAYKGLQLSTIHFSNLRELHIHVFTPIRAEGKTVSASEAGILCDFVNLQKDTIEELKLSNLSSLDEDADESLSLLTIIFENPAHLPRLSTFELSAFLTGDSSAKCLRAVERFLVQYKTQLQKISLSLEPFSVTKGFKSSDWDLVPRILSIPFSTLTTLHLDLLGGPKISALSSCVSQHALHDFSLKGKFLNFSEAEKLVEALQGDALKSLSILPQRCGPDLLLLLMAKLPNLHTLYLGFDLWTQGGRDDDPSVGSGPHQTGSRSTPYSKLFCLAILECGHLFTNWKLRHLRYDVFGHSDWNGRWCKSALAIVLSGVETINGEDRQSLIEDPEYLKSRLLPLDSQVN</sequence>
<keyword evidence="3" id="KW-1185">Reference proteome</keyword>
<feature type="domain" description="F-box" evidence="1">
    <location>
        <begin position="1"/>
        <end position="43"/>
    </location>
</feature>
<dbReference type="Proteomes" id="UP000001861">
    <property type="component" value="Unassembled WGS sequence"/>
</dbReference>
<dbReference type="GeneID" id="6013162"/>